<accession>A0A2T0MCP5</accession>
<comment type="caution">
    <text evidence="1">The sequence shown here is derived from an EMBL/GenBank/DDBJ whole genome shotgun (WGS) entry which is preliminary data.</text>
</comment>
<reference evidence="1 2" key="1">
    <citation type="submission" date="2018-03" db="EMBL/GenBank/DDBJ databases">
        <title>Genomic Encyclopedia of Archaeal and Bacterial Type Strains, Phase II (KMG-II): from individual species to whole genera.</title>
        <authorList>
            <person name="Goeker M."/>
        </authorList>
    </citation>
    <scope>NUCLEOTIDE SEQUENCE [LARGE SCALE GENOMIC DNA]</scope>
    <source>
        <strain evidence="1 2">DSM 25027</strain>
    </source>
</reference>
<dbReference type="Pfam" id="PF20329">
    <property type="entry name" value="DUF6624"/>
    <property type="match status" value="1"/>
</dbReference>
<name>A0A2T0MCP5_9FLAO</name>
<protein>
    <submittedName>
        <fullName evidence="1">Uncharacterized protein</fullName>
    </submittedName>
</protein>
<organism evidence="1 2">
    <name type="scientific">Flagellimonas meridianipacifica</name>
    <dbReference type="NCBI Taxonomy" id="1080225"/>
    <lineage>
        <taxon>Bacteria</taxon>
        <taxon>Pseudomonadati</taxon>
        <taxon>Bacteroidota</taxon>
        <taxon>Flavobacteriia</taxon>
        <taxon>Flavobacteriales</taxon>
        <taxon>Flavobacteriaceae</taxon>
        <taxon>Flagellimonas</taxon>
    </lineage>
</organism>
<proteinExistence type="predicted"/>
<dbReference type="InterPro" id="IPR046732">
    <property type="entry name" value="DUF6624"/>
</dbReference>
<dbReference type="Proteomes" id="UP000237640">
    <property type="component" value="Unassembled WGS sequence"/>
</dbReference>
<sequence length="189" mass="21486">MNLERLSIELDSILIEDQKFRSEIVALQNQKSDSVELQRIWEKQRKLDSSNLVRVEQIINQINGFPGKSLVGSSASKAAFLVLQHAPIAKQGKYLDIILEAAKKNELDKGLAAMYHDRYLMYNGKPQIYGTQIRSFDVKNPETGNKEKVNCIWPIADTTNIDSLRLWNGLIPLKDYLGNFGIVNLTYCD</sequence>
<gene>
    <name evidence="1" type="ORF">CLV81_3671</name>
</gene>
<dbReference type="EMBL" id="PVYX01000002">
    <property type="protein sequence ID" value="PRX55262.1"/>
    <property type="molecule type" value="Genomic_DNA"/>
</dbReference>
<dbReference type="OrthoDB" id="648842at2"/>
<dbReference type="AlphaFoldDB" id="A0A2T0MCP5"/>
<evidence type="ECO:0000313" key="1">
    <source>
        <dbReference type="EMBL" id="PRX55262.1"/>
    </source>
</evidence>
<dbReference type="RefSeq" id="WP_146129938.1">
    <property type="nucleotide sequence ID" value="NZ_PVYX01000002.1"/>
</dbReference>
<evidence type="ECO:0000313" key="2">
    <source>
        <dbReference type="Proteomes" id="UP000237640"/>
    </source>
</evidence>
<keyword evidence="2" id="KW-1185">Reference proteome</keyword>